<accession>E8JP75</accession>
<name>E8JP75_STREI</name>
<gene>
    <name evidence="1" type="ORF">HMPREF0819_0798</name>
</gene>
<comment type="caution">
    <text evidence="1">The sequence shown here is derived from an EMBL/GenBank/DDBJ whole genome shotgun (WGS) entry which is preliminary data.</text>
</comment>
<evidence type="ECO:0000313" key="1">
    <source>
        <dbReference type="EMBL" id="EFW88969.1"/>
    </source>
</evidence>
<dbReference type="Proteomes" id="UP000005699">
    <property type="component" value="Unassembled WGS sequence"/>
</dbReference>
<reference evidence="1 2" key="1">
    <citation type="submission" date="2010-12" db="EMBL/GenBank/DDBJ databases">
        <authorList>
            <person name="Muzny D."/>
            <person name="Qin X."/>
            <person name="Deng J."/>
            <person name="Jiang H."/>
            <person name="Liu Y."/>
            <person name="Qu J."/>
            <person name="Song X.-Z."/>
            <person name="Zhang L."/>
            <person name="Thornton R."/>
            <person name="Coyle M."/>
            <person name="Francisco L."/>
            <person name="Jackson L."/>
            <person name="Javaid M."/>
            <person name="Korchina V."/>
            <person name="Kovar C."/>
            <person name="Mata R."/>
            <person name="Mathew T."/>
            <person name="Ngo R."/>
            <person name="Nguyen L."/>
            <person name="Nguyen N."/>
            <person name="Okwuonu G."/>
            <person name="Ongeri F."/>
            <person name="Pham C."/>
            <person name="Simmons D."/>
            <person name="Wilczek-Boney K."/>
            <person name="Hale W."/>
            <person name="Jakkamsetti A."/>
            <person name="Pham P."/>
            <person name="Ruth R."/>
            <person name="San Lucas F."/>
            <person name="Warren J."/>
            <person name="Zhang J."/>
            <person name="Zhao Z."/>
            <person name="Zhou C."/>
            <person name="Zhu D."/>
            <person name="Lee S."/>
            <person name="Bess C."/>
            <person name="Blankenburg K."/>
            <person name="Forbes L."/>
            <person name="Fu Q."/>
            <person name="Gubbala S."/>
            <person name="Hirani K."/>
            <person name="Jayaseelan J.C."/>
            <person name="Lara F."/>
            <person name="Munidasa M."/>
            <person name="Palculict T."/>
            <person name="Patil S."/>
            <person name="Pu L.-L."/>
            <person name="Saada N."/>
            <person name="Tang L."/>
            <person name="Weissenberger G."/>
            <person name="Zhu Y."/>
            <person name="Hemphill L."/>
            <person name="Shang Y."/>
            <person name="Youmans B."/>
            <person name="Ayvaz T."/>
            <person name="Ross M."/>
            <person name="Santibanez J."/>
            <person name="Aqrawi P."/>
            <person name="Gross S."/>
            <person name="Joshi V."/>
            <person name="Fowler G."/>
            <person name="Nazareth L."/>
            <person name="Reid J."/>
            <person name="Worley K."/>
            <person name="Petrosino J."/>
            <person name="Highlander S."/>
            <person name="Gibbs R."/>
        </authorList>
    </citation>
    <scope>NUCLEOTIDE SEQUENCE [LARGE SCALE GENOMIC DNA]</scope>
    <source>
        <strain evidence="1 2">ATCC 9812</strain>
    </source>
</reference>
<protein>
    <submittedName>
        <fullName evidence="1">Uncharacterized protein</fullName>
    </submittedName>
</protein>
<dbReference type="EMBL" id="AEVB01000025">
    <property type="protein sequence ID" value="EFW88969.1"/>
    <property type="molecule type" value="Genomic_DNA"/>
</dbReference>
<dbReference type="AntiFam" id="ANF00274">
    <property type="entry name" value="Translation of CRISPR region"/>
</dbReference>
<dbReference type="AlphaFoldDB" id="E8JP75"/>
<dbReference type="HOGENOM" id="CLU_169055_0_0_9"/>
<evidence type="ECO:0000313" key="2">
    <source>
        <dbReference type="Proteomes" id="UP000005699"/>
    </source>
</evidence>
<organism evidence="1 2">
    <name type="scientific">Streptococcus equinus ATCC 9812</name>
    <dbReference type="NCBI Taxonomy" id="525379"/>
    <lineage>
        <taxon>Bacteria</taxon>
        <taxon>Bacillati</taxon>
        <taxon>Bacillota</taxon>
        <taxon>Bacilli</taxon>
        <taxon>Lactobacillales</taxon>
        <taxon>Streptococcaceae</taxon>
        <taxon>Streptococcus</taxon>
    </lineage>
</organism>
<sequence>MVPKPQTAHATHGLSFRAVLFRMVPKPVHLHHLVEQSFRAVLFRMVPKLIKFKNDCGYSVLELCCFEWFQNLLTRLISRLISFRAVLFRMVPKPHKSLCHKCL</sequence>
<proteinExistence type="predicted"/>